<evidence type="ECO:0000259" key="7">
    <source>
        <dbReference type="PROSITE" id="PS50846"/>
    </source>
</evidence>
<dbReference type="InterPro" id="IPR006121">
    <property type="entry name" value="HMA_dom"/>
</dbReference>
<comment type="function">
    <text evidence="5">Involved in mercury resistance. Acts as a mercury scavenger that specifically binds to a mercuric ion in the periplasm and probably passes it to the cytoplasmic mercuric reductase MerA via the mercuric transport protein MerT.</text>
</comment>
<organism evidence="8 9">
    <name type="scientific">Methyloglobulus morosus KoM1</name>
    <dbReference type="NCBI Taxonomy" id="1116472"/>
    <lineage>
        <taxon>Bacteria</taxon>
        <taxon>Pseudomonadati</taxon>
        <taxon>Pseudomonadota</taxon>
        <taxon>Gammaproteobacteria</taxon>
        <taxon>Methylococcales</taxon>
        <taxon>Methylococcaceae</taxon>
        <taxon>Methyloglobulus</taxon>
    </lineage>
</organism>
<dbReference type="GO" id="GO:0015097">
    <property type="term" value="F:mercury ion transmembrane transporter activity"/>
    <property type="evidence" value="ECO:0007669"/>
    <property type="project" value="UniProtKB-UniRule"/>
</dbReference>
<keyword evidence="4 5" id="KW-0476">Mercury</keyword>
<dbReference type="InterPro" id="IPR011795">
    <property type="entry name" value="MerP"/>
</dbReference>
<keyword evidence="9" id="KW-1185">Reference proteome</keyword>
<reference evidence="8 9" key="1">
    <citation type="journal article" date="2013" name="Genome Announc.">
        <title>Draft Genome Sequence of the Methanotrophic Gammaproteobacterium Methyloglobulus morosus DSM 22980 Strain KoM1.</title>
        <authorList>
            <person name="Poehlein A."/>
            <person name="Deutzmann J.S."/>
            <person name="Daniel R."/>
            <person name="Simeonova D.D."/>
        </authorList>
    </citation>
    <scope>NUCLEOTIDE SEQUENCE [LARGE SCALE GENOMIC DNA]</scope>
    <source>
        <strain evidence="8 9">KoM1</strain>
    </source>
</reference>
<name>V5C5N6_9GAMM</name>
<dbReference type="EMBL" id="AYLO01000010">
    <property type="protein sequence ID" value="ESS73787.1"/>
    <property type="molecule type" value="Genomic_DNA"/>
</dbReference>
<dbReference type="Gene3D" id="3.30.70.100">
    <property type="match status" value="1"/>
</dbReference>
<dbReference type="STRING" id="1116472.MGMO_10c00090"/>
<sequence>MKIRILLLFLAFAVTSNLALAASRTVTLDVQNMTCAVCPITVKKALEHVAGVQQVKVDYADKTATVQFDDTTATVDNLTEATKAAGYPSFIRKEVK</sequence>
<dbReference type="PROSITE" id="PS50846">
    <property type="entry name" value="HMA_2"/>
    <property type="match status" value="1"/>
</dbReference>
<dbReference type="GO" id="GO:0030313">
    <property type="term" value="C:cell envelope"/>
    <property type="evidence" value="ECO:0007669"/>
    <property type="project" value="UniProtKB-SubCell"/>
</dbReference>
<comment type="caution">
    <text evidence="8">The sequence shown here is derived from an EMBL/GenBank/DDBJ whole genome shotgun (WGS) entry which is preliminary data.</text>
</comment>
<evidence type="ECO:0000313" key="9">
    <source>
        <dbReference type="Proteomes" id="UP000017842"/>
    </source>
</evidence>
<dbReference type="eggNOG" id="COG2608">
    <property type="taxonomic scope" value="Bacteria"/>
</dbReference>
<evidence type="ECO:0000256" key="1">
    <source>
        <dbReference type="ARBA" id="ARBA00004196"/>
    </source>
</evidence>
<dbReference type="PRINTS" id="PR00946">
    <property type="entry name" value="HGSCAVENGER"/>
</dbReference>
<evidence type="ECO:0000256" key="4">
    <source>
        <dbReference type="ARBA" id="ARBA00022914"/>
    </source>
</evidence>
<dbReference type="SUPFAM" id="SSF55008">
    <property type="entry name" value="HMA, heavy metal-associated domain"/>
    <property type="match status" value="1"/>
</dbReference>
<evidence type="ECO:0000313" key="8">
    <source>
        <dbReference type="EMBL" id="ESS73787.1"/>
    </source>
</evidence>
<feature type="domain" description="HMA" evidence="7">
    <location>
        <begin position="24"/>
        <end position="90"/>
    </location>
</feature>
<keyword evidence="2 5" id="KW-0475">Mercuric resistance</keyword>
<dbReference type="GO" id="GO:0045340">
    <property type="term" value="F:mercury ion binding"/>
    <property type="evidence" value="ECO:0007669"/>
    <property type="project" value="UniProtKB-UniRule"/>
</dbReference>
<evidence type="ECO:0000256" key="3">
    <source>
        <dbReference type="ARBA" id="ARBA00022723"/>
    </source>
</evidence>
<dbReference type="Pfam" id="PF00403">
    <property type="entry name" value="HMA"/>
    <property type="match status" value="1"/>
</dbReference>
<dbReference type="AlphaFoldDB" id="V5C5N6"/>
<dbReference type="InterPro" id="IPR001802">
    <property type="entry name" value="MerP/CopZ"/>
</dbReference>
<dbReference type="InterPro" id="IPR036163">
    <property type="entry name" value="HMA_dom_sf"/>
</dbReference>
<gene>
    <name evidence="5" type="primary">merP</name>
    <name evidence="8" type="ORF">MGMO_10c00090</name>
</gene>
<comment type="subcellular location">
    <subcellularLocation>
        <location evidence="1">Cell envelope</location>
    </subcellularLocation>
    <subcellularLocation>
        <location evidence="5">Periplasm</location>
    </subcellularLocation>
</comment>
<keyword evidence="5" id="KW-0574">Periplasm</keyword>
<evidence type="ECO:0000256" key="2">
    <source>
        <dbReference type="ARBA" id="ARBA00022466"/>
    </source>
</evidence>
<dbReference type="FunFam" id="3.30.70.100:FF:000001">
    <property type="entry name" value="ATPase copper transporting beta"/>
    <property type="match status" value="1"/>
</dbReference>
<dbReference type="NCBIfam" id="TIGR02052">
    <property type="entry name" value="MerP"/>
    <property type="match status" value="1"/>
</dbReference>
<evidence type="ECO:0000256" key="6">
    <source>
        <dbReference type="SAM" id="SignalP"/>
    </source>
</evidence>
<dbReference type="CDD" id="cd00371">
    <property type="entry name" value="HMA"/>
    <property type="match status" value="1"/>
</dbReference>
<keyword evidence="6" id="KW-0732">Signal</keyword>
<dbReference type="OrthoDB" id="7205933at2"/>
<dbReference type="GO" id="GO:0042597">
    <property type="term" value="C:periplasmic space"/>
    <property type="evidence" value="ECO:0007669"/>
    <property type="project" value="UniProtKB-SubCell"/>
</dbReference>
<dbReference type="RefSeq" id="WP_023493272.1">
    <property type="nucleotide sequence ID" value="NZ_AYLO01000010.1"/>
</dbReference>
<proteinExistence type="predicted"/>
<protein>
    <recommendedName>
        <fullName evidence="5">Periplasmic mercury ion-binding protein</fullName>
    </recommendedName>
</protein>
<accession>V5C5N6</accession>
<dbReference type="Proteomes" id="UP000017842">
    <property type="component" value="Unassembled WGS sequence"/>
</dbReference>
<feature type="chain" id="PRO_5004731818" description="Periplasmic mercury ion-binding protein" evidence="6">
    <location>
        <begin position="22"/>
        <end position="96"/>
    </location>
</feature>
<evidence type="ECO:0000256" key="5">
    <source>
        <dbReference type="RuleBase" id="RU361212"/>
    </source>
</evidence>
<feature type="signal peptide" evidence="6">
    <location>
        <begin position="1"/>
        <end position="21"/>
    </location>
</feature>
<dbReference type="PATRIC" id="fig|1116472.3.peg.362"/>
<keyword evidence="3 5" id="KW-0479">Metal-binding</keyword>